<feature type="binding site" evidence="6">
    <location>
        <begin position="12"/>
        <end position="17"/>
    </location>
    <ligand>
        <name>ATP</name>
        <dbReference type="ChEBI" id="CHEBI:30616"/>
    </ligand>
</feature>
<dbReference type="PANTHER" id="PTHR23305:SF18">
    <property type="entry name" value="OBG-TYPE G DOMAIN-CONTAINING PROTEIN"/>
    <property type="match status" value="1"/>
</dbReference>
<dbReference type="FunFam" id="3.10.20.30:FF:000001">
    <property type="entry name" value="Ribosome-binding ATPase YchF"/>
    <property type="match status" value="1"/>
</dbReference>
<dbReference type="CDD" id="cd01900">
    <property type="entry name" value="YchF"/>
    <property type="match status" value="1"/>
</dbReference>
<gene>
    <name evidence="6 9" type="primary">ychF</name>
    <name evidence="9" type="ORF">H1W37_06150</name>
</gene>
<keyword evidence="2" id="KW-0479">Metal-binding</keyword>
<dbReference type="SUPFAM" id="SSF81271">
    <property type="entry name" value="TGS-like"/>
    <property type="match status" value="1"/>
</dbReference>
<dbReference type="InterPro" id="IPR031167">
    <property type="entry name" value="G_OBG"/>
</dbReference>
<evidence type="ECO:0000256" key="4">
    <source>
        <dbReference type="ARBA" id="ARBA00022840"/>
    </source>
</evidence>
<dbReference type="Proteomes" id="UP000559404">
    <property type="component" value="Unassembled WGS sequence"/>
</dbReference>
<dbReference type="InterPro" id="IPR013029">
    <property type="entry name" value="YchF_C"/>
</dbReference>
<sequence length="366" mass="39494">MGFQCGIVGLPNVGKSTLFNALTKTAAAQAANYPFCTIEPNTGEVAVPDPRLREITKVSKSANIVPTRLTFVDIAGLVRGASKGEGLGNQFLANIREVDAIAHVLRCFEDDDITHVDGRIDPIADAETVETELMVSDLESLERRLAPLKKKATGGDKDAKAVIPVMEAALELLREGKPARLVEVSTPEERKILDGLNLLSTKPILYVCNVEESAAATGNSQSDRVKAMAEEQGAACVVISAAIEAEIAQLEEDEQAEYLETLGLEEPGLDRLIRSGYDLLDLITYFTAGPKEARAWTIRKGTKAPQAAGVIHTDFERGFIRAQTIGFEDYITLGGESGAKEAGKARDEGKEYVVKDGDILLFKFNT</sequence>
<dbReference type="GO" id="GO:0016887">
    <property type="term" value="F:ATP hydrolysis activity"/>
    <property type="evidence" value="ECO:0007669"/>
    <property type="project" value="UniProtKB-UniRule"/>
</dbReference>
<name>A0A838XM75_9HYPH</name>
<dbReference type="NCBIfam" id="TIGR00092">
    <property type="entry name" value="redox-regulated ATPase YchF"/>
    <property type="match status" value="1"/>
</dbReference>
<comment type="function">
    <text evidence="6">ATPase that binds to both the 70S ribosome and the 50S ribosomal subunit in a nucleotide-independent manner.</text>
</comment>
<reference evidence="9 10" key="1">
    <citation type="submission" date="2020-07" db="EMBL/GenBank/DDBJ databases">
        <authorList>
            <person name="Li M."/>
        </authorList>
    </citation>
    <scope>NUCLEOTIDE SEQUENCE [LARGE SCALE GENOMIC DNA]</scope>
    <source>
        <strain evidence="9 10">DSM 23284</strain>
    </source>
</reference>
<dbReference type="Pfam" id="PF06071">
    <property type="entry name" value="YchF-GTPase_C"/>
    <property type="match status" value="1"/>
</dbReference>
<feature type="domain" description="TGS" evidence="8">
    <location>
        <begin position="281"/>
        <end position="364"/>
    </location>
</feature>
<dbReference type="PROSITE" id="PS51880">
    <property type="entry name" value="TGS"/>
    <property type="match status" value="1"/>
</dbReference>
<evidence type="ECO:0000256" key="2">
    <source>
        <dbReference type="ARBA" id="ARBA00022723"/>
    </source>
</evidence>
<dbReference type="GO" id="GO:0043023">
    <property type="term" value="F:ribosomal large subunit binding"/>
    <property type="evidence" value="ECO:0007669"/>
    <property type="project" value="UniProtKB-UniRule"/>
</dbReference>
<comment type="cofactor">
    <cofactor evidence="1">
        <name>Mg(2+)</name>
        <dbReference type="ChEBI" id="CHEBI:18420"/>
    </cofactor>
</comment>
<comment type="caution">
    <text evidence="9">The sequence shown here is derived from an EMBL/GenBank/DDBJ whole genome shotgun (WGS) entry which is preliminary data.</text>
</comment>
<evidence type="ECO:0000313" key="10">
    <source>
        <dbReference type="Proteomes" id="UP000559404"/>
    </source>
</evidence>
<dbReference type="InterPro" id="IPR004396">
    <property type="entry name" value="ATPase_YchF/OLA1"/>
</dbReference>
<protein>
    <recommendedName>
        <fullName evidence="6">Ribosome-binding ATPase YchF</fullName>
    </recommendedName>
</protein>
<evidence type="ECO:0000259" key="8">
    <source>
        <dbReference type="PROSITE" id="PS51880"/>
    </source>
</evidence>
<dbReference type="RefSeq" id="WP_181759414.1">
    <property type="nucleotide sequence ID" value="NZ_BMCR01000002.1"/>
</dbReference>
<proteinExistence type="inferred from homology"/>
<dbReference type="InterPro" id="IPR004095">
    <property type="entry name" value="TGS"/>
</dbReference>
<evidence type="ECO:0000256" key="6">
    <source>
        <dbReference type="HAMAP-Rule" id="MF_00944"/>
    </source>
</evidence>
<comment type="similarity">
    <text evidence="6">Belongs to the TRAFAC class OBG-HflX-like GTPase superfamily. OBG GTPase family. YchF/OLA1 subfamily.</text>
</comment>
<dbReference type="GO" id="GO:0005525">
    <property type="term" value="F:GTP binding"/>
    <property type="evidence" value="ECO:0007669"/>
    <property type="project" value="InterPro"/>
</dbReference>
<dbReference type="GO" id="GO:0046872">
    <property type="term" value="F:metal ion binding"/>
    <property type="evidence" value="ECO:0007669"/>
    <property type="project" value="UniProtKB-KW"/>
</dbReference>
<organism evidence="9 10">
    <name type="scientific">Stappia taiwanensis</name>
    <dbReference type="NCBI Taxonomy" id="992267"/>
    <lineage>
        <taxon>Bacteria</taxon>
        <taxon>Pseudomonadati</taxon>
        <taxon>Pseudomonadota</taxon>
        <taxon>Alphaproteobacteria</taxon>
        <taxon>Hyphomicrobiales</taxon>
        <taxon>Stappiaceae</taxon>
        <taxon>Stappia</taxon>
    </lineage>
</organism>
<dbReference type="Gene3D" id="1.10.150.300">
    <property type="entry name" value="TGS-like domain"/>
    <property type="match status" value="1"/>
</dbReference>
<evidence type="ECO:0000256" key="3">
    <source>
        <dbReference type="ARBA" id="ARBA00022741"/>
    </source>
</evidence>
<evidence type="ECO:0000259" key="7">
    <source>
        <dbReference type="PROSITE" id="PS51710"/>
    </source>
</evidence>
<dbReference type="PRINTS" id="PR00326">
    <property type="entry name" value="GTP1OBG"/>
</dbReference>
<keyword evidence="4 6" id="KW-0067">ATP-binding</keyword>
<dbReference type="GO" id="GO:0005524">
    <property type="term" value="F:ATP binding"/>
    <property type="evidence" value="ECO:0007669"/>
    <property type="project" value="UniProtKB-UniRule"/>
</dbReference>
<dbReference type="InterPro" id="IPR006073">
    <property type="entry name" value="GTP-bd"/>
</dbReference>
<evidence type="ECO:0000256" key="1">
    <source>
        <dbReference type="ARBA" id="ARBA00001946"/>
    </source>
</evidence>
<dbReference type="PANTHER" id="PTHR23305">
    <property type="entry name" value="OBG GTPASE FAMILY"/>
    <property type="match status" value="1"/>
</dbReference>
<keyword evidence="10" id="KW-1185">Reference proteome</keyword>
<dbReference type="PIRSF" id="PIRSF006641">
    <property type="entry name" value="CHP00092"/>
    <property type="match status" value="1"/>
</dbReference>
<dbReference type="InterPro" id="IPR027417">
    <property type="entry name" value="P-loop_NTPase"/>
</dbReference>
<dbReference type="PROSITE" id="PS51710">
    <property type="entry name" value="G_OBG"/>
    <property type="match status" value="1"/>
</dbReference>
<dbReference type="Pfam" id="PF01926">
    <property type="entry name" value="MMR_HSR1"/>
    <property type="match status" value="1"/>
</dbReference>
<dbReference type="Gene3D" id="3.10.20.30">
    <property type="match status" value="1"/>
</dbReference>
<keyword evidence="3 6" id="KW-0547">Nucleotide-binding</keyword>
<evidence type="ECO:0000256" key="5">
    <source>
        <dbReference type="ARBA" id="ARBA00022842"/>
    </source>
</evidence>
<dbReference type="HAMAP" id="MF_00944">
    <property type="entry name" value="YchF_OLA1_ATPase"/>
    <property type="match status" value="1"/>
</dbReference>
<dbReference type="EMBL" id="JACEON010000004">
    <property type="protein sequence ID" value="MBA4611222.1"/>
    <property type="molecule type" value="Genomic_DNA"/>
</dbReference>
<evidence type="ECO:0000313" key="9">
    <source>
        <dbReference type="EMBL" id="MBA4611222.1"/>
    </source>
</evidence>
<dbReference type="Gene3D" id="3.40.50.300">
    <property type="entry name" value="P-loop containing nucleotide triphosphate hydrolases"/>
    <property type="match status" value="1"/>
</dbReference>
<dbReference type="AlphaFoldDB" id="A0A838XM75"/>
<dbReference type="InterPro" id="IPR012676">
    <property type="entry name" value="TGS-like"/>
</dbReference>
<dbReference type="GO" id="GO:0005737">
    <property type="term" value="C:cytoplasm"/>
    <property type="evidence" value="ECO:0007669"/>
    <property type="project" value="TreeGrafter"/>
</dbReference>
<keyword evidence="5" id="KW-0460">Magnesium</keyword>
<dbReference type="CDD" id="cd04867">
    <property type="entry name" value="TGS_YchF_OLA1"/>
    <property type="match status" value="1"/>
</dbReference>
<dbReference type="SUPFAM" id="SSF52540">
    <property type="entry name" value="P-loop containing nucleoside triphosphate hydrolases"/>
    <property type="match status" value="1"/>
</dbReference>
<dbReference type="InterPro" id="IPR012675">
    <property type="entry name" value="Beta-grasp_dom_sf"/>
</dbReference>
<dbReference type="InterPro" id="IPR023192">
    <property type="entry name" value="TGS-like_dom_sf"/>
</dbReference>
<reference evidence="9 10" key="2">
    <citation type="submission" date="2020-08" db="EMBL/GenBank/DDBJ databases">
        <title>Stappia taiwanensis sp. nov., isolated from a coastal thermal spring.</title>
        <authorList>
            <person name="Kampfer P."/>
        </authorList>
    </citation>
    <scope>NUCLEOTIDE SEQUENCE [LARGE SCALE GENOMIC DNA]</scope>
    <source>
        <strain evidence="9 10">DSM 23284</strain>
    </source>
</reference>
<feature type="domain" description="OBG-type G" evidence="7">
    <location>
        <begin position="3"/>
        <end position="281"/>
    </location>
</feature>
<dbReference type="FunFam" id="1.10.150.300:FF:000001">
    <property type="entry name" value="Ribosome-binding ATPase YchF"/>
    <property type="match status" value="1"/>
</dbReference>
<accession>A0A838XM75</accession>
<dbReference type="InterPro" id="IPR041706">
    <property type="entry name" value="YchF_N"/>
</dbReference>